<dbReference type="SUPFAM" id="SSF56784">
    <property type="entry name" value="HAD-like"/>
    <property type="match status" value="1"/>
</dbReference>
<keyword evidence="10 15" id="KW-1133">Transmembrane helix</keyword>
<comment type="catalytic activity">
    <reaction evidence="14">
        <text>Zn(2+)(in) + ATP + H2O = Zn(2+)(out) + ADP + phosphate + H(+)</text>
        <dbReference type="Rhea" id="RHEA:20621"/>
        <dbReference type="ChEBI" id="CHEBI:15377"/>
        <dbReference type="ChEBI" id="CHEBI:15378"/>
        <dbReference type="ChEBI" id="CHEBI:29105"/>
        <dbReference type="ChEBI" id="CHEBI:30616"/>
        <dbReference type="ChEBI" id="CHEBI:43474"/>
        <dbReference type="ChEBI" id="CHEBI:456216"/>
        <dbReference type="EC" id="7.2.2.12"/>
    </reaction>
</comment>
<feature type="transmembrane region" description="Helical" evidence="15">
    <location>
        <begin position="861"/>
        <end position="879"/>
    </location>
</feature>
<evidence type="ECO:0000256" key="9">
    <source>
        <dbReference type="ARBA" id="ARBA00022967"/>
    </source>
</evidence>
<evidence type="ECO:0000256" key="7">
    <source>
        <dbReference type="ARBA" id="ARBA00022741"/>
    </source>
</evidence>
<dbReference type="NCBIfam" id="TIGR01512">
    <property type="entry name" value="ATPase-IB2_Cd"/>
    <property type="match status" value="1"/>
</dbReference>
<evidence type="ECO:0000259" key="17">
    <source>
        <dbReference type="PROSITE" id="PS50846"/>
    </source>
</evidence>
<dbReference type="NCBIfam" id="TIGR00003">
    <property type="entry name" value="copper ion binding protein"/>
    <property type="match status" value="2"/>
</dbReference>
<keyword evidence="11" id="KW-0406">Ion transport</keyword>
<dbReference type="PRINTS" id="PR00119">
    <property type="entry name" value="CATATPASE"/>
</dbReference>
<dbReference type="InterPro" id="IPR036163">
    <property type="entry name" value="HMA_dom_sf"/>
</dbReference>
<evidence type="ECO:0000256" key="16">
    <source>
        <dbReference type="SAM" id="MobiDB-lite"/>
    </source>
</evidence>
<accession>I4IY19</accession>
<dbReference type="InterPro" id="IPR059000">
    <property type="entry name" value="ATPase_P-type_domA"/>
</dbReference>
<reference evidence="18" key="1">
    <citation type="journal article" date="2014" name="Res. Microbiol.">
        <title>CadA of Mesorhizobium metallidurans isolated from a zinc-rich mining soil is a PIB-2-type ATPase involved in cadmium and zinc resistance.</title>
        <authorList>
            <person name="Maynaud G."/>
            <person name="Brunel B."/>
            <person name="Yashiro E."/>
            <person name="Mergeay M."/>
            <person name="Cleyet-Marel J.C."/>
            <person name="Le Quere A."/>
        </authorList>
    </citation>
    <scope>NUCLEOTIDE SEQUENCE</scope>
    <source>
        <strain evidence="18">Type strain: STM 2683</strain>
    </source>
</reference>
<keyword evidence="9" id="KW-1278">Translocase</keyword>
<dbReference type="EMBL" id="HE820903">
    <property type="protein sequence ID" value="CCI51008.1"/>
    <property type="molecule type" value="Genomic_DNA"/>
</dbReference>
<dbReference type="Pfam" id="PF00403">
    <property type="entry name" value="HMA"/>
    <property type="match status" value="2"/>
</dbReference>
<dbReference type="NCBIfam" id="TIGR01494">
    <property type="entry name" value="ATPase_P-type"/>
    <property type="match status" value="1"/>
</dbReference>
<evidence type="ECO:0000256" key="1">
    <source>
        <dbReference type="ARBA" id="ARBA00004141"/>
    </source>
</evidence>
<dbReference type="BRENDA" id="7.2.2.21">
    <property type="organism ID" value="17128"/>
</dbReference>
<dbReference type="GO" id="GO:0005507">
    <property type="term" value="F:copper ion binding"/>
    <property type="evidence" value="ECO:0007669"/>
    <property type="project" value="InterPro"/>
</dbReference>
<dbReference type="InterPro" id="IPR001757">
    <property type="entry name" value="P_typ_ATPase"/>
</dbReference>
<dbReference type="GO" id="GO:0016463">
    <property type="term" value="F:P-type zinc transporter activity"/>
    <property type="evidence" value="ECO:0007669"/>
    <property type="project" value="UniProtKB-EC"/>
</dbReference>
<dbReference type="InterPro" id="IPR006122">
    <property type="entry name" value="HMA_Cu_ion-bd"/>
</dbReference>
<organism evidence="18">
    <name type="scientific">Mesorhizobium metallidurans</name>
    <dbReference type="NCBI Taxonomy" id="489722"/>
    <lineage>
        <taxon>Bacteria</taxon>
        <taxon>Pseudomonadati</taxon>
        <taxon>Pseudomonadota</taxon>
        <taxon>Alphaproteobacteria</taxon>
        <taxon>Hyphomicrobiales</taxon>
        <taxon>Phyllobacteriaceae</taxon>
        <taxon>Mesorhizobium</taxon>
    </lineage>
</organism>
<gene>
    <name evidence="18" type="primary">cadA1</name>
</gene>
<dbReference type="Pfam" id="PF00122">
    <property type="entry name" value="E1-E2_ATPase"/>
    <property type="match status" value="1"/>
</dbReference>
<dbReference type="GO" id="GO:0005886">
    <property type="term" value="C:plasma membrane"/>
    <property type="evidence" value="ECO:0007669"/>
    <property type="project" value="UniProtKB-SubCell"/>
</dbReference>
<dbReference type="NCBIfam" id="TIGR01511">
    <property type="entry name" value="ATPase-IB1_Cu"/>
    <property type="match status" value="1"/>
</dbReference>
<dbReference type="PANTHER" id="PTHR48085">
    <property type="entry name" value="CADMIUM/ZINC-TRANSPORTING ATPASE HMA2-RELATED"/>
    <property type="match status" value="1"/>
</dbReference>
<dbReference type="Gene3D" id="2.70.150.10">
    <property type="entry name" value="Calcium-transporting ATPase, cytoplasmic transduction domain A"/>
    <property type="match status" value="1"/>
</dbReference>
<dbReference type="PROSITE" id="PS50846">
    <property type="entry name" value="HMA_2"/>
    <property type="match status" value="2"/>
</dbReference>
<evidence type="ECO:0000256" key="2">
    <source>
        <dbReference type="ARBA" id="ARBA00006024"/>
    </source>
</evidence>
<feature type="compositionally biased region" description="Basic and acidic residues" evidence="16">
    <location>
        <begin position="96"/>
        <end position="137"/>
    </location>
</feature>
<dbReference type="SFLD" id="SFLDS00003">
    <property type="entry name" value="Haloacid_Dehalogenase"/>
    <property type="match status" value="1"/>
</dbReference>
<dbReference type="InterPro" id="IPR036412">
    <property type="entry name" value="HAD-like_sf"/>
</dbReference>
<dbReference type="SUPFAM" id="SSF81665">
    <property type="entry name" value="Calcium ATPase, transmembrane domain M"/>
    <property type="match status" value="1"/>
</dbReference>
<feature type="domain" description="HMA" evidence="17">
    <location>
        <begin position="6"/>
        <end position="71"/>
    </location>
</feature>
<feature type="region of interest" description="Disordered" evidence="16">
    <location>
        <begin position="245"/>
        <end position="270"/>
    </location>
</feature>
<dbReference type="GO" id="GO:0016887">
    <property type="term" value="F:ATP hydrolysis activity"/>
    <property type="evidence" value="ECO:0007669"/>
    <property type="project" value="InterPro"/>
</dbReference>
<dbReference type="SMR" id="I4IY19"/>
<dbReference type="EC" id="7.2.2.12" evidence="13"/>
<comment type="similarity">
    <text evidence="2 15">Belongs to the cation transport ATPase (P-type) (TC 3.A.3) family. Type IB subfamily.</text>
</comment>
<dbReference type="Gene3D" id="3.30.70.100">
    <property type="match status" value="2"/>
</dbReference>
<dbReference type="InterPro" id="IPR023214">
    <property type="entry name" value="HAD_sf"/>
</dbReference>
<dbReference type="InterPro" id="IPR018303">
    <property type="entry name" value="ATPase_P-typ_P_site"/>
</dbReference>
<dbReference type="CDD" id="cd00371">
    <property type="entry name" value="HMA"/>
    <property type="match status" value="2"/>
</dbReference>
<keyword evidence="5 15" id="KW-0479">Metal-binding</keyword>
<dbReference type="NCBIfam" id="TIGR01525">
    <property type="entry name" value="ATPase-IB_hvy"/>
    <property type="match status" value="1"/>
</dbReference>
<evidence type="ECO:0000256" key="4">
    <source>
        <dbReference type="ARBA" id="ARBA00022692"/>
    </source>
</evidence>
<sequence>MNEAVLKSRYRVAGMDCAACAKKIDTAARRIDGVADVAVSVTAGTMTIDHSPKADMEKLAKRVESLGYKVAPLALAQVKATAGAAPKSEGASCTNPDHHHDHAGDDHSDHDHVDQDHSGHDHSDHDHAGHDHASHGKTLEQRANAAGLIAANANTILQSRYRVAGMDCAACAKKIDTAARRVEGVQDVSVSVTAGTMTVDHSSKADMEKLAKRVESLGYKVAPIALGQAEAVGGAALRSDPANSIDLDHDHLGHDHSDHDHSSHDKGKKADVQDGAVAGLHGHDHGSEEGPWWKTSKARLTILCGLALAAAFVLAKLVPETAPWAFIVAMAVGLIPIARRAIMAALNGSPFTIETLMTIAAVGAVIINASEEAAAVVFLFLVGEMLEGVAAGRARASITALASLVPKTALLEVDGKTSEVPAESLAVGSTILVRPGDRVPADGTIISGESSIDESPMTGESVPKRKLPEDQVFAGTINQDAPIRVKVTATAADNTIARIIQLVEKAQESKAPTERFIDRFSTYYTPAVMIVAALVAIVPPLVFGGLWNEWIYKGLAILLIGCPCALVISTPAAIAASLSAGARRGLLMKGGAVLETLGKITKVAFDKTGTLTEGKPKVTDIVAVGRTEAETLALAADLEIGSSHPLAMAILDEARKRDINPTSASEARAIGGEGIVGKVGGVELFFGSPKAAEKRCALTQDLRDRIAKLNDEGKSVSVLLAGRVVAGVIAMRDEPREDAKEGIEALKRLDVTAVMLTGDNKRTAAAIAKSLGLEPRAELLPEDKQRIVGELQKTGHIVGKVGDGINDAPALAAANVGIAMGGGTDVALETADAAVLHGRVKDVANMIALSRATMSNIMQNITISLGLKAVFLVTTVMGITGLWPAILADTGATVIVTANAMRLLGWRGLK</sequence>
<dbReference type="PANTHER" id="PTHR48085:SF5">
    <property type="entry name" value="CADMIUM_ZINC-TRANSPORTING ATPASE HMA4-RELATED"/>
    <property type="match status" value="1"/>
</dbReference>
<feature type="transmembrane region" description="Helical" evidence="15">
    <location>
        <begin position="324"/>
        <end position="342"/>
    </location>
</feature>
<dbReference type="SUPFAM" id="SSF55008">
    <property type="entry name" value="HMA, heavy metal-associated domain"/>
    <property type="match status" value="2"/>
</dbReference>
<comment type="subcellular location">
    <subcellularLocation>
        <location evidence="15">Cell membrane</location>
    </subcellularLocation>
    <subcellularLocation>
        <location evidence="1">Membrane</location>
        <topology evidence="1">Multi-pass membrane protein</topology>
    </subcellularLocation>
</comment>
<dbReference type="GO" id="GO:0005524">
    <property type="term" value="F:ATP binding"/>
    <property type="evidence" value="ECO:0007669"/>
    <property type="project" value="UniProtKB-UniRule"/>
</dbReference>
<dbReference type="Pfam" id="PF00702">
    <property type="entry name" value="Hydrolase"/>
    <property type="match status" value="1"/>
</dbReference>
<dbReference type="InterPro" id="IPR008250">
    <property type="entry name" value="ATPase_P-typ_transduc_dom_A_sf"/>
</dbReference>
<dbReference type="AlphaFoldDB" id="I4IY19"/>
<feature type="compositionally biased region" description="Basic and acidic residues" evidence="16">
    <location>
        <begin position="246"/>
        <end position="270"/>
    </location>
</feature>
<dbReference type="Gene3D" id="3.40.1110.10">
    <property type="entry name" value="Calcium-transporting ATPase, cytoplasmic domain N"/>
    <property type="match status" value="1"/>
</dbReference>
<protein>
    <recommendedName>
        <fullName evidence="13">P-type Zn(2+) transporter</fullName>
        <ecNumber evidence="13">7.2.2.12</ecNumber>
    </recommendedName>
</protein>
<dbReference type="SFLD" id="SFLDF00027">
    <property type="entry name" value="p-type_atpase"/>
    <property type="match status" value="1"/>
</dbReference>
<dbReference type="InterPro" id="IPR051014">
    <property type="entry name" value="Cation_Transport_ATPase_IB"/>
</dbReference>
<evidence type="ECO:0000256" key="15">
    <source>
        <dbReference type="RuleBase" id="RU362081"/>
    </source>
</evidence>
<dbReference type="SFLD" id="SFLDG00002">
    <property type="entry name" value="C1.7:_P-type_atpase_like"/>
    <property type="match status" value="1"/>
</dbReference>
<keyword evidence="15" id="KW-1003">Cell membrane</keyword>
<dbReference type="GO" id="GO:0015086">
    <property type="term" value="F:cadmium ion transmembrane transporter activity"/>
    <property type="evidence" value="ECO:0007669"/>
    <property type="project" value="TreeGrafter"/>
</dbReference>
<dbReference type="CDD" id="cd07546">
    <property type="entry name" value="P-type_ATPase_Pb_Zn_Cd2-like"/>
    <property type="match status" value="1"/>
</dbReference>
<evidence type="ECO:0000256" key="11">
    <source>
        <dbReference type="ARBA" id="ARBA00023065"/>
    </source>
</evidence>
<dbReference type="InterPro" id="IPR023298">
    <property type="entry name" value="ATPase_P-typ_TM_dom_sf"/>
</dbReference>
<evidence type="ECO:0000256" key="6">
    <source>
        <dbReference type="ARBA" id="ARBA00022737"/>
    </source>
</evidence>
<feature type="transmembrane region" description="Helical" evidence="15">
    <location>
        <begin position="555"/>
        <end position="578"/>
    </location>
</feature>
<evidence type="ECO:0000256" key="14">
    <source>
        <dbReference type="ARBA" id="ARBA00047308"/>
    </source>
</evidence>
<keyword evidence="3" id="KW-0813">Transport</keyword>
<feature type="transmembrane region" description="Helical" evidence="15">
    <location>
        <begin position="300"/>
        <end position="318"/>
    </location>
</feature>
<dbReference type="InterPro" id="IPR027256">
    <property type="entry name" value="P-typ_ATPase_IB"/>
</dbReference>
<feature type="region of interest" description="Disordered" evidence="16">
    <location>
        <begin position="445"/>
        <end position="465"/>
    </location>
</feature>
<evidence type="ECO:0000256" key="8">
    <source>
        <dbReference type="ARBA" id="ARBA00022840"/>
    </source>
</evidence>
<evidence type="ECO:0000256" key="10">
    <source>
        <dbReference type="ARBA" id="ARBA00022989"/>
    </source>
</evidence>
<proteinExistence type="inferred from homology"/>
<keyword evidence="12 15" id="KW-0472">Membrane</keyword>
<dbReference type="Gene3D" id="3.40.50.1000">
    <property type="entry name" value="HAD superfamily/HAD-like"/>
    <property type="match status" value="1"/>
</dbReference>
<evidence type="ECO:0000256" key="3">
    <source>
        <dbReference type="ARBA" id="ARBA00022448"/>
    </source>
</evidence>
<dbReference type="InterPro" id="IPR006121">
    <property type="entry name" value="HMA_dom"/>
</dbReference>
<name>I4IY19_9HYPH</name>
<dbReference type="PRINTS" id="PR00941">
    <property type="entry name" value="CDATPASE"/>
</dbReference>
<dbReference type="InterPro" id="IPR044492">
    <property type="entry name" value="P_typ_ATPase_HD_dom"/>
</dbReference>
<feature type="region of interest" description="Disordered" evidence="16">
    <location>
        <begin position="86"/>
        <end position="137"/>
    </location>
</feature>
<keyword evidence="8 15" id="KW-0067">ATP-binding</keyword>
<feature type="domain" description="HMA" evidence="17">
    <location>
        <begin position="157"/>
        <end position="222"/>
    </location>
</feature>
<keyword evidence="6" id="KW-0677">Repeat</keyword>
<evidence type="ECO:0000256" key="5">
    <source>
        <dbReference type="ARBA" id="ARBA00022723"/>
    </source>
</evidence>
<dbReference type="InterPro" id="IPR023299">
    <property type="entry name" value="ATPase_P-typ_cyto_dom_N"/>
</dbReference>
<dbReference type="SUPFAM" id="SSF81653">
    <property type="entry name" value="Calcium ATPase, transduction domain A"/>
    <property type="match status" value="1"/>
</dbReference>
<evidence type="ECO:0000256" key="13">
    <source>
        <dbReference type="ARBA" id="ARBA00039097"/>
    </source>
</evidence>
<keyword evidence="4 15" id="KW-0812">Transmembrane</keyword>
<dbReference type="PROSITE" id="PS00154">
    <property type="entry name" value="ATPASE_E1_E2"/>
    <property type="match status" value="1"/>
</dbReference>
<dbReference type="FunFam" id="2.70.150.10:FF:000002">
    <property type="entry name" value="Copper-transporting ATPase 1, putative"/>
    <property type="match status" value="1"/>
</dbReference>
<evidence type="ECO:0000256" key="12">
    <source>
        <dbReference type="ARBA" id="ARBA00023136"/>
    </source>
</evidence>
<evidence type="ECO:0000313" key="18">
    <source>
        <dbReference type="EMBL" id="CCI51008.1"/>
    </source>
</evidence>
<feature type="transmembrane region" description="Helical" evidence="15">
    <location>
        <begin position="523"/>
        <end position="543"/>
    </location>
</feature>
<keyword evidence="7 15" id="KW-0547">Nucleotide-binding</keyword>